<sequence length="492" mass="55940">MALSPPIHSSLSRPIRPIRLITLSPRYPSIHVSIPYIQNPKFRQLRFNPPKSIQLDTILAPYKEEEKGEGFYEAIKELESMTRDPSDVLTDMMERLSSRELQLVLVYFTQEGRDSYCALEVFDWLKKENRVDGETMELMVSIACGWIERLIDTECGVVDVVALIAEMECVGVEPGFSMVEKVVSLYWEKGRKDMAVEFVKEVMRRGGVSGYKIGDEKRAGEKAGPVGILAWKTMVDGDYIDAVKLVIEFKETGFKPEVFSYLIGLTALVKEQKEFSKNLRKLNSFIESGKAAELDTHTLFTIEQYQSSLISKAKMLSHWALLEGKDDNLPGLVHERLLSLYTCAGRGLEAERQLWQMKLLGKEPDRQFFDIVLAICASQNETGAVHRLLAGIDSNNPISRKKSLSLLLRGYMKGGFYLDASDILVQMLDSGLLPEYYYRAAVLQGLRKIMQETGDIEPYVRICKKLSDMDLVGPCVVYLYMPKYKLWVMNML</sequence>
<protein>
    <submittedName>
        <fullName evidence="4">Pentatricopeptide repeat-containing protein</fullName>
    </submittedName>
</protein>
<dbReference type="Gene3D" id="1.25.40.10">
    <property type="entry name" value="Tetratricopeptide repeat domain"/>
    <property type="match status" value="2"/>
</dbReference>
<keyword evidence="5" id="KW-1185">Reference proteome</keyword>
<comment type="caution">
    <text evidence="4">The sequence shown here is derived from an EMBL/GenBank/DDBJ whole genome shotgun (WGS) entry which is preliminary data.</text>
</comment>
<dbReference type="Proteomes" id="UP000623129">
    <property type="component" value="Unassembled WGS sequence"/>
</dbReference>
<proteinExistence type="predicted"/>
<dbReference type="OrthoDB" id="2019753at2759"/>
<evidence type="ECO:0000313" key="4">
    <source>
        <dbReference type="EMBL" id="KAF3330479.1"/>
    </source>
</evidence>
<dbReference type="InterPro" id="IPR002885">
    <property type="entry name" value="PPR_rpt"/>
</dbReference>
<dbReference type="InterPro" id="IPR011990">
    <property type="entry name" value="TPR-like_helical_dom_sf"/>
</dbReference>
<organism evidence="4 5">
    <name type="scientific">Carex littledalei</name>
    <dbReference type="NCBI Taxonomy" id="544730"/>
    <lineage>
        <taxon>Eukaryota</taxon>
        <taxon>Viridiplantae</taxon>
        <taxon>Streptophyta</taxon>
        <taxon>Embryophyta</taxon>
        <taxon>Tracheophyta</taxon>
        <taxon>Spermatophyta</taxon>
        <taxon>Magnoliopsida</taxon>
        <taxon>Liliopsida</taxon>
        <taxon>Poales</taxon>
        <taxon>Cyperaceae</taxon>
        <taxon>Cyperoideae</taxon>
        <taxon>Cariceae</taxon>
        <taxon>Carex</taxon>
        <taxon>Carex subgen. Euthyceras</taxon>
    </lineage>
</organism>
<dbReference type="PANTHER" id="PTHR47880">
    <property type="entry name" value="OS05G0353300 PROTEIN"/>
    <property type="match status" value="1"/>
</dbReference>
<evidence type="ECO:0000256" key="2">
    <source>
        <dbReference type="ARBA" id="ARBA00022946"/>
    </source>
</evidence>
<evidence type="ECO:0000256" key="1">
    <source>
        <dbReference type="ARBA" id="ARBA00022737"/>
    </source>
</evidence>
<keyword evidence="1" id="KW-0677">Repeat</keyword>
<dbReference type="AlphaFoldDB" id="A0A833VPQ2"/>
<evidence type="ECO:0000256" key="3">
    <source>
        <dbReference type="PROSITE-ProRule" id="PRU00708"/>
    </source>
</evidence>
<keyword evidence="2" id="KW-0809">Transit peptide</keyword>
<name>A0A833VPQ2_9POAL</name>
<dbReference type="EMBL" id="SWLB01000013">
    <property type="protein sequence ID" value="KAF3330479.1"/>
    <property type="molecule type" value="Genomic_DNA"/>
</dbReference>
<accession>A0A833VPQ2</accession>
<evidence type="ECO:0000313" key="5">
    <source>
        <dbReference type="Proteomes" id="UP000623129"/>
    </source>
</evidence>
<feature type="repeat" description="PPR" evidence="3">
    <location>
        <begin position="400"/>
        <end position="434"/>
    </location>
</feature>
<dbReference type="PANTHER" id="PTHR47880:SF1">
    <property type="entry name" value="OS05G0353300 PROTEIN"/>
    <property type="match status" value="1"/>
</dbReference>
<reference evidence="4" key="1">
    <citation type="submission" date="2020-01" db="EMBL/GenBank/DDBJ databases">
        <title>Genome sequence of Kobresia littledalei, the first chromosome-level genome in the family Cyperaceae.</title>
        <authorList>
            <person name="Qu G."/>
        </authorList>
    </citation>
    <scope>NUCLEOTIDE SEQUENCE</scope>
    <source>
        <strain evidence="4">C.B.Clarke</strain>
        <tissue evidence="4">Leaf</tissue>
    </source>
</reference>
<dbReference type="PROSITE" id="PS51375">
    <property type="entry name" value="PPR"/>
    <property type="match status" value="1"/>
</dbReference>
<gene>
    <name evidence="4" type="ORF">FCM35_KLT03833</name>
</gene>